<keyword evidence="4" id="KW-0804">Transcription</keyword>
<evidence type="ECO:0000256" key="2">
    <source>
        <dbReference type="ARBA" id="ARBA00023015"/>
    </source>
</evidence>
<comment type="subcellular location">
    <subcellularLocation>
        <location evidence="1">Nucleus</location>
    </subcellularLocation>
</comment>
<dbReference type="AlphaFoldDB" id="A0AB32WRN2"/>
<dbReference type="GO" id="GO:0000977">
    <property type="term" value="F:RNA polymerase II transcription regulatory region sequence-specific DNA binding"/>
    <property type="evidence" value="ECO:0007669"/>
    <property type="project" value="InterPro"/>
</dbReference>
<dbReference type="InterPro" id="IPR002487">
    <property type="entry name" value="TF_Kbox"/>
</dbReference>
<keyword evidence="6" id="KW-0175">Coiled coil</keyword>
<name>A0AB32WRN2_THECC</name>
<dbReference type="GO" id="GO:0045944">
    <property type="term" value="P:positive regulation of transcription by RNA polymerase II"/>
    <property type="evidence" value="ECO:0007669"/>
    <property type="project" value="InterPro"/>
</dbReference>
<dbReference type="GO" id="GO:0003700">
    <property type="term" value="F:DNA-binding transcription factor activity"/>
    <property type="evidence" value="ECO:0007669"/>
    <property type="project" value="InterPro"/>
</dbReference>
<dbReference type="InterPro" id="IPR033896">
    <property type="entry name" value="MEF2-like_N"/>
</dbReference>
<dbReference type="InterPro" id="IPR050142">
    <property type="entry name" value="MADS-box/MEF2_TF"/>
</dbReference>
<keyword evidence="5" id="KW-0539">Nucleus</keyword>
<dbReference type="GO" id="GO:0005634">
    <property type="term" value="C:nucleus"/>
    <property type="evidence" value="ECO:0007669"/>
    <property type="project" value="UniProtKB-SubCell"/>
</dbReference>
<dbReference type="InterPro" id="IPR036879">
    <property type="entry name" value="TF_MADSbox_sf"/>
</dbReference>
<protein>
    <submittedName>
        <fullName evidence="10">MADS-box transcription factor 23 isoform X5</fullName>
    </submittedName>
</protein>
<accession>A0AB32WRN2</accession>
<evidence type="ECO:0000313" key="10">
    <source>
        <dbReference type="RefSeq" id="XP_017981396.1"/>
    </source>
</evidence>
<feature type="domain" description="MADS-box" evidence="7">
    <location>
        <begin position="38"/>
        <end position="98"/>
    </location>
</feature>
<dbReference type="PROSITE" id="PS00350">
    <property type="entry name" value="MADS_BOX_1"/>
    <property type="match status" value="1"/>
</dbReference>
<organism evidence="9 10">
    <name type="scientific">Theobroma cacao</name>
    <name type="common">Cacao</name>
    <name type="synonym">Cocoa</name>
    <dbReference type="NCBI Taxonomy" id="3641"/>
    <lineage>
        <taxon>Eukaryota</taxon>
        <taxon>Viridiplantae</taxon>
        <taxon>Streptophyta</taxon>
        <taxon>Embryophyta</taxon>
        <taxon>Tracheophyta</taxon>
        <taxon>Spermatophyta</taxon>
        <taxon>Magnoliopsida</taxon>
        <taxon>eudicotyledons</taxon>
        <taxon>Gunneridae</taxon>
        <taxon>Pentapetalae</taxon>
        <taxon>rosids</taxon>
        <taxon>malvids</taxon>
        <taxon>Malvales</taxon>
        <taxon>Malvaceae</taxon>
        <taxon>Byttnerioideae</taxon>
        <taxon>Theobroma</taxon>
    </lineage>
</organism>
<dbReference type="PROSITE" id="PS51297">
    <property type="entry name" value="K_BOX"/>
    <property type="match status" value="1"/>
</dbReference>
<evidence type="ECO:0000259" key="8">
    <source>
        <dbReference type="PROSITE" id="PS51297"/>
    </source>
</evidence>
<evidence type="ECO:0000313" key="9">
    <source>
        <dbReference type="Proteomes" id="UP000694886"/>
    </source>
</evidence>
<evidence type="ECO:0000256" key="5">
    <source>
        <dbReference type="ARBA" id="ARBA00023242"/>
    </source>
</evidence>
<sequence>MIVKTKTTSLKTSVCLLPPVSHFLSKRLIVEYCRAKAMGRGKIVIRRIDNSTSRQVTFSKRRNGLLKKAKELAILCDAEVGVMIFSSTGKLYDFASTSMRSVIERYNKTKEEHQQLGNPTSEVKFWQREAAILRQQLQNLQENHRQMMGEELSGLSVKDLQNLESQLEMSLRGVRMKKDQILMDEIQELNRKGNLIHQENVELYKKVYGTRDVNGANRDSLLTNGLGIGEESHVPVHLQLSQPQQQNYETPARATKLGYIFLHMVEYFN</sequence>
<dbReference type="Gene3D" id="3.40.1810.10">
    <property type="entry name" value="Transcription factor, MADS-box"/>
    <property type="match status" value="1"/>
</dbReference>
<evidence type="ECO:0000256" key="3">
    <source>
        <dbReference type="ARBA" id="ARBA00023125"/>
    </source>
</evidence>
<dbReference type="SUPFAM" id="SSF55455">
    <property type="entry name" value="SRF-like"/>
    <property type="match status" value="1"/>
</dbReference>
<dbReference type="FunFam" id="3.40.1810.10:FF:000003">
    <property type="entry name" value="MADS-box transcription factor MADS-MC"/>
    <property type="match status" value="1"/>
</dbReference>
<gene>
    <name evidence="10" type="primary">LOC18591843</name>
</gene>
<feature type="coiled-coil region" evidence="6">
    <location>
        <begin position="123"/>
        <end position="150"/>
    </location>
</feature>
<dbReference type="InterPro" id="IPR002100">
    <property type="entry name" value="TF_MADSbox"/>
</dbReference>
<keyword evidence="2" id="KW-0805">Transcription regulation</keyword>
<dbReference type="SMART" id="SM00432">
    <property type="entry name" value="MADS"/>
    <property type="match status" value="1"/>
</dbReference>
<dbReference type="Gramene" id="Tc08v2_t006480.5">
    <property type="protein sequence ID" value="Tc08v2_p006480.5"/>
    <property type="gene ID" value="Tc08v2_g006480"/>
</dbReference>
<evidence type="ECO:0000256" key="1">
    <source>
        <dbReference type="ARBA" id="ARBA00004123"/>
    </source>
</evidence>
<dbReference type="CDD" id="cd00265">
    <property type="entry name" value="MADS_MEF2_like"/>
    <property type="match status" value="1"/>
</dbReference>
<reference evidence="10" key="2">
    <citation type="submission" date="2025-08" db="UniProtKB">
        <authorList>
            <consortium name="RefSeq"/>
        </authorList>
    </citation>
    <scope>IDENTIFICATION</scope>
</reference>
<reference evidence="9" key="1">
    <citation type="journal article" date="1997" name="Nucleic Acids Res.">
        <title>tRNAscan-SE: a program for improved detection of transfer RNA genes in genomic sequence.</title>
        <authorList>
            <person name="Lowe T.M."/>
            <person name="Eddy S.R."/>
        </authorList>
    </citation>
    <scope>NUCLEOTIDE SEQUENCE [LARGE SCALE GENOMIC DNA]</scope>
    <source>
        <strain evidence="9">r\B97-61/B2</strain>
    </source>
</reference>
<keyword evidence="3" id="KW-0238">DNA-binding</keyword>
<dbReference type="Proteomes" id="UP000694886">
    <property type="component" value="Chromosome 8"/>
</dbReference>
<evidence type="ECO:0000256" key="4">
    <source>
        <dbReference type="ARBA" id="ARBA00023163"/>
    </source>
</evidence>
<dbReference type="Pfam" id="PF01486">
    <property type="entry name" value="K-box"/>
    <property type="match status" value="1"/>
</dbReference>
<proteinExistence type="predicted"/>
<dbReference type="GO" id="GO:0046983">
    <property type="term" value="F:protein dimerization activity"/>
    <property type="evidence" value="ECO:0007669"/>
    <property type="project" value="InterPro"/>
</dbReference>
<dbReference type="PANTHER" id="PTHR48019">
    <property type="entry name" value="SERUM RESPONSE FACTOR HOMOLOG"/>
    <property type="match status" value="1"/>
</dbReference>
<dbReference type="RefSeq" id="XP_017981396.1">
    <property type="nucleotide sequence ID" value="XM_018125907.1"/>
</dbReference>
<evidence type="ECO:0000259" key="7">
    <source>
        <dbReference type="PROSITE" id="PS50066"/>
    </source>
</evidence>
<evidence type="ECO:0000256" key="6">
    <source>
        <dbReference type="SAM" id="Coils"/>
    </source>
</evidence>
<dbReference type="PRINTS" id="PR00404">
    <property type="entry name" value="MADSDOMAIN"/>
</dbReference>
<dbReference type="GeneID" id="18591843"/>
<dbReference type="Pfam" id="PF00319">
    <property type="entry name" value="SRF-TF"/>
    <property type="match status" value="1"/>
</dbReference>
<dbReference type="PROSITE" id="PS50066">
    <property type="entry name" value="MADS_BOX_2"/>
    <property type="match status" value="1"/>
</dbReference>
<feature type="domain" description="K-box" evidence="8">
    <location>
        <begin position="123"/>
        <end position="213"/>
    </location>
</feature>